<dbReference type="Pfam" id="PF01887">
    <property type="entry name" value="SAM_HAT_N"/>
    <property type="match status" value="1"/>
</dbReference>
<protein>
    <submittedName>
        <fullName evidence="5">DNA-directed RNA polymerase subunit delta</fullName>
    </submittedName>
</protein>
<keyword evidence="1" id="KW-0949">S-adenosyl-L-methionine</keyword>
<dbReference type="EMBL" id="NDXJ01000017">
    <property type="protein sequence ID" value="OSP88616.1"/>
    <property type="molecule type" value="Genomic_DNA"/>
</dbReference>
<sequence length="281" mass="30948">MSKHLVLQTDFGLQDGAVSTMYGVAYQVSDDIVVSDLTHGITPFNIFEGSFRLAQTIKYWQPGTVFVSVVDPGVGSDRLSIVAKLKTGHFVVTPDNGTITHLAELYGIEAVRIIDESIDRLPGSEKSATFHGRDIYVYNGARLASGQITFDEIGDILPVDRVVKLPLHLAGFNGDAIEGNIDITDVNFGSLWTNIPEEMWTNNFHATQGNQYRVRVYHQGRLQYEETLPYVKTFADVQPGESLIYINSVYTVALAVHTGNFVTAHNVGAGPDWSIDITPEN</sequence>
<feature type="domain" description="S-adenosyl-l-methionine hydroxide adenosyltransferase C-terminal" evidence="4">
    <location>
        <begin position="179"/>
        <end position="273"/>
    </location>
</feature>
<keyword evidence="5" id="KW-0804">Transcription</keyword>
<feature type="domain" description="S-adenosyl-l-methionine hydroxide adenosyltransferase N-terminal" evidence="3">
    <location>
        <begin position="5"/>
        <end position="154"/>
    </location>
</feature>
<keyword evidence="5" id="KW-0240">DNA-directed RNA polymerase</keyword>
<dbReference type="InterPro" id="IPR046469">
    <property type="entry name" value="SAM_HAT_N"/>
</dbReference>
<comment type="caution">
    <text evidence="5">The sequence shown here is derived from an EMBL/GenBank/DDBJ whole genome shotgun (WGS) entry which is preliminary data.</text>
</comment>
<gene>
    <name evidence="5" type="ORF">B9D04_10645</name>
</gene>
<evidence type="ECO:0000256" key="2">
    <source>
        <dbReference type="ARBA" id="ARBA00024035"/>
    </source>
</evidence>
<evidence type="ECO:0000313" key="6">
    <source>
        <dbReference type="Proteomes" id="UP000193588"/>
    </source>
</evidence>
<evidence type="ECO:0000259" key="4">
    <source>
        <dbReference type="Pfam" id="PF20257"/>
    </source>
</evidence>
<reference evidence="5 6" key="1">
    <citation type="submission" date="2017-04" db="EMBL/GenBank/DDBJ databases">
        <title>The genome sequence of Weissella cibaria isolated from wild Drosophila.</title>
        <authorList>
            <person name="Ricks N.J."/>
            <person name="Carroll C."/>
            <person name="Walters A."/>
            <person name="Newell P.D."/>
            <person name="Chaston J.M."/>
        </authorList>
    </citation>
    <scope>NUCLEOTIDE SEQUENCE [LARGE SCALE GENOMIC DNA]</scope>
    <source>
        <strain evidence="5 6">DmW_103</strain>
    </source>
</reference>
<name>A0A1X4JIL2_9LACO</name>
<dbReference type="SUPFAM" id="SSF102522">
    <property type="entry name" value="Bacterial fluorinating enzyme, N-terminal domain"/>
    <property type="match status" value="1"/>
</dbReference>
<dbReference type="InterPro" id="IPR023228">
    <property type="entry name" value="SAM_OH_AdoTrfase_N_sf"/>
</dbReference>
<comment type="similarity">
    <text evidence="2">Belongs to the SAM hydrolase / SAM-dependent halogenase family.</text>
</comment>
<dbReference type="Pfam" id="PF20257">
    <property type="entry name" value="SAM_HAT_C"/>
    <property type="match status" value="1"/>
</dbReference>
<dbReference type="RefSeq" id="WP_085640036.1">
    <property type="nucleotide sequence ID" value="NZ_NDXJ01000017.1"/>
</dbReference>
<evidence type="ECO:0000256" key="1">
    <source>
        <dbReference type="ARBA" id="ARBA00022691"/>
    </source>
</evidence>
<dbReference type="InterPro" id="IPR023227">
    <property type="entry name" value="SAM_OH_AdoTrfase_C_sf"/>
</dbReference>
<dbReference type="InterPro" id="IPR002747">
    <property type="entry name" value="SAM_OH_AdoTrfase"/>
</dbReference>
<dbReference type="InterPro" id="IPR046470">
    <property type="entry name" value="SAM_HAT_C"/>
</dbReference>
<dbReference type="GO" id="GO:0000428">
    <property type="term" value="C:DNA-directed RNA polymerase complex"/>
    <property type="evidence" value="ECO:0007669"/>
    <property type="project" value="UniProtKB-KW"/>
</dbReference>
<organism evidence="5 6">
    <name type="scientific">Weissella cibaria</name>
    <dbReference type="NCBI Taxonomy" id="137591"/>
    <lineage>
        <taxon>Bacteria</taxon>
        <taxon>Bacillati</taxon>
        <taxon>Bacillota</taxon>
        <taxon>Bacilli</taxon>
        <taxon>Lactobacillales</taxon>
        <taxon>Lactobacillaceae</taxon>
        <taxon>Weissella</taxon>
    </lineage>
</organism>
<dbReference type="Gene3D" id="3.40.50.10790">
    <property type="entry name" value="S-adenosyl-l-methionine hydroxide adenosyltransferase, N-terminal"/>
    <property type="match status" value="1"/>
</dbReference>
<proteinExistence type="inferred from homology"/>
<dbReference type="Gene3D" id="2.40.30.90">
    <property type="entry name" value="Bacterial fluorinating enzyme like"/>
    <property type="match status" value="1"/>
</dbReference>
<dbReference type="AlphaFoldDB" id="A0A1X4JIL2"/>
<evidence type="ECO:0000259" key="3">
    <source>
        <dbReference type="Pfam" id="PF01887"/>
    </source>
</evidence>
<dbReference type="PANTHER" id="PTHR35092">
    <property type="entry name" value="CHLORINASE MJ1651"/>
    <property type="match status" value="1"/>
</dbReference>
<accession>A0A1X4JIL2</accession>
<dbReference type="Proteomes" id="UP000193588">
    <property type="component" value="Unassembled WGS sequence"/>
</dbReference>
<evidence type="ECO:0000313" key="5">
    <source>
        <dbReference type="EMBL" id="OSP88616.1"/>
    </source>
</evidence>
<dbReference type="PANTHER" id="PTHR35092:SF1">
    <property type="entry name" value="CHLORINASE MJ1651"/>
    <property type="match status" value="1"/>
</dbReference>
<dbReference type="SUPFAM" id="SSF101852">
    <property type="entry name" value="Bacterial fluorinating enzyme, C-terminal domain"/>
    <property type="match status" value="1"/>
</dbReference>
<dbReference type="PIRSF" id="PIRSF006779">
    <property type="entry name" value="UCP006779"/>
    <property type="match status" value="1"/>
</dbReference>